<evidence type="ECO:0000256" key="5">
    <source>
        <dbReference type="ARBA" id="ARBA00023136"/>
    </source>
</evidence>
<feature type="transmembrane region" description="Helical" evidence="6">
    <location>
        <begin position="39"/>
        <end position="61"/>
    </location>
</feature>
<dbReference type="GO" id="GO:0022857">
    <property type="term" value="F:transmembrane transporter activity"/>
    <property type="evidence" value="ECO:0007669"/>
    <property type="project" value="InterPro"/>
</dbReference>
<evidence type="ECO:0000256" key="6">
    <source>
        <dbReference type="SAM" id="Phobius"/>
    </source>
</evidence>
<name>A0A5J5I7C4_9BACI</name>
<feature type="transmembrane region" description="Helical" evidence="6">
    <location>
        <begin position="7"/>
        <end position="27"/>
    </location>
</feature>
<dbReference type="InterPro" id="IPR050189">
    <property type="entry name" value="MFS_Efflux_Transporters"/>
</dbReference>
<evidence type="ECO:0000256" key="1">
    <source>
        <dbReference type="ARBA" id="ARBA00004651"/>
    </source>
</evidence>
<organism evidence="7 8">
    <name type="scientific">Niallia endozanthoxylica</name>
    <dbReference type="NCBI Taxonomy" id="2036016"/>
    <lineage>
        <taxon>Bacteria</taxon>
        <taxon>Bacillati</taxon>
        <taxon>Bacillota</taxon>
        <taxon>Bacilli</taxon>
        <taxon>Bacillales</taxon>
        <taxon>Bacillaceae</taxon>
        <taxon>Niallia</taxon>
    </lineage>
</organism>
<dbReference type="InterPro" id="IPR036259">
    <property type="entry name" value="MFS_trans_sf"/>
</dbReference>
<evidence type="ECO:0000256" key="3">
    <source>
        <dbReference type="ARBA" id="ARBA00022692"/>
    </source>
</evidence>
<dbReference type="SUPFAM" id="SSF103473">
    <property type="entry name" value="MFS general substrate transporter"/>
    <property type="match status" value="1"/>
</dbReference>
<comment type="subcellular location">
    <subcellularLocation>
        <location evidence="1">Cell membrane</location>
        <topology evidence="1">Multi-pass membrane protein</topology>
    </subcellularLocation>
</comment>
<evidence type="ECO:0000313" key="8">
    <source>
        <dbReference type="Proteomes" id="UP000326671"/>
    </source>
</evidence>
<feature type="transmembrane region" description="Helical" evidence="6">
    <location>
        <begin position="365"/>
        <end position="387"/>
    </location>
</feature>
<dbReference type="OrthoDB" id="8579878at2"/>
<dbReference type="Pfam" id="PF07690">
    <property type="entry name" value="MFS_1"/>
    <property type="match status" value="1"/>
</dbReference>
<proteinExistence type="predicted"/>
<dbReference type="InterPro" id="IPR011701">
    <property type="entry name" value="MFS"/>
</dbReference>
<feature type="transmembrane region" description="Helical" evidence="6">
    <location>
        <begin position="274"/>
        <end position="293"/>
    </location>
</feature>
<feature type="transmembrane region" description="Helical" evidence="6">
    <location>
        <begin position="97"/>
        <end position="115"/>
    </location>
</feature>
<feature type="transmembrane region" description="Helical" evidence="6">
    <location>
        <begin position="334"/>
        <end position="353"/>
    </location>
</feature>
<comment type="caution">
    <text evidence="7">The sequence shown here is derived from an EMBL/GenBank/DDBJ whole genome shotgun (WGS) entry which is preliminary data.</text>
</comment>
<keyword evidence="4 6" id="KW-1133">Transmembrane helix</keyword>
<accession>A0A5J5I7C4</accession>
<sequence>MTKVEKGFIYSCLLFTFISEMLLSPFYPQLFSDYFQVNGVQATSLFIICCRLIVIVMTPIWAEAAKRWNFQKMITSALIVMAGCKLFIPMAETFLQFLVISLVLLFFQSSMYLLYPAMVASSQSDGDKVKTTTTYLFVFHGSVILSGIAGSFVINQLFPLDSYYIFALIDLILAIVSYFVLSTSNVFTKKEEFQKKESVSKGVKWQWAFIAYLLIVFLFYTGHHTIRPYFTVYLDSIYTISQQGLSLLYVMPSLVAIVLQFLLPKRYLQSRVKVLLISVTGITGGLLFVQVFVEPVWLFIFVRIIYGLCFFVSLAAIDIFFFQMGIGKKSPLSYSLVTSVQNTALLFSPIAALTMFQQNGGEGPFLLSGFLLIGAALCTALLSISLYKASLNQIKRGVEHSENL</sequence>
<dbReference type="EMBL" id="VYKL01000006">
    <property type="protein sequence ID" value="KAA9030676.1"/>
    <property type="molecule type" value="Genomic_DNA"/>
</dbReference>
<dbReference type="RefSeq" id="WP_150438404.1">
    <property type="nucleotide sequence ID" value="NZ_VYKL01000006.1"/>
</dbReference>
<feature type="transmembrane region" description="Helical" evidence="6">
    <location>
        <begin position="240"/>
        <end position="262"/>
    </location>
</feature>
<reference evidence="7 8" key="1">
    <citation type="submission" date="2019-09" db="EMBL/GenBank/DDBJ databases">
        <title>Whole genome sequences of isolates from the Mars Exploration Rovers.</title>
        <authorList>
            <person name="Seuylemezian A."/>
            <person name="Vaishampayan P."/>
        </authorList>
    </citation>
    <scope>NUCLEOTIDE SEQUENCE [LARGE SCALE GENOMIC DNA]</scope>
    <source>
        <strain evidence="7 8">MER_TA_151</strain>
    </source>
</reference>
<dbReference type="PANTHER" id="PTHR43124">
    <property type="entry name" value="PURINE EFFLUX PUMP PBUE"/>
    <property type="match status" value="1"/>
</dbReference>
<feature type="transmembrane region" description="Helical" evidence="6">
    <location>
        <begin position="163"/>
        <end position="181"/>
    </location>
</feature>
<evidence type="ECO:0000313" key="7">
    <source>
        <dbReference type="EMBL" id="KAA9030676.1"/>
    </source>
</evidence>
<dbReference type="Proteomes" id="UP000326671">
    <property type="component" value="Unassembled WGS sequence"/>
</dbReference>
<keyword evidence="2" id="KW-1003">Cell membrane</keyword>
<feature type="transmembrane region" description="Helical" evidence="6">
    <location>
        <begin position="299"/>
        <end position="322"/>
    </location>
</feature>
<dbReference type="AlphaFoldDB" id="A0A5J5I7C4"/>
<dbReference type="GO" id="GO:0005886">
    <property type="term" value="C:plasma membrane"/>
    <property type="evidence" value="ECO:0007669"/>
    <property type="project" value="UniProtKB-SubCell"/>
</dbReference>
<keyword evidence="3 6" id="KW-0812">Transmembrane</keyword>
<dbReference type="PANTHER" id="PTHR43124:SF3">
    <property type="entry name" value="CHLORAMPHENICOL EFFLUX PUMP RV0191"/>
    <property type="match status" value="1"/>
</dbReference>
<evidence type="ECO:0000256" key="2">
    <source>
        <dbReference type="ARBA" id="ARBA00022475"/>
    </source>
</evidence>
<keyword evidence="8" id="KW-1185">Reference proteome</keyword>
<evidence type="ECO:0000256" key="4">
    <source>
        <dbReference type="ARBA" id="ARBA00022989"/>
    </source>
</evidence>
<dbReference type="Gene3D" id="1.20.1250.20">
    <property type="entry name" value="MFS general substrate transporter like domains"/>
    <property type="match status" value="2"/>
</dbReference>
<keyword evidence="5 6" id="KW-0472">Membrane</keyword>
<gene>
    <name evidence="7" type="ORF">F4V44_02485</name>
</gene>
<feature type="transmembrane region" description="Helical" evidence="6">
    <location>
        <begin position="73"/>
        <end position="91"/>
    </location>
</feature>
<feature type="transmembrane region" description="Helical" evidence="6">
    <location>
        <begin position="202"/>
        <end position="220"/>
    </location>
</feature>
<protein>
    <submittedName>
        <fullName evidence="7">MFS transporter</fullName>
    </submittedName>
</protein>
<feature type="transmembrane region" description="Helical" evidence="6">
    <location>
        <begin position="135"/>
        <end position="157"/>
    </location>
</feature>